<name>A0AAU7B2L5_9ACTN</name>
<reference evidence="2" key="1">
    <citation type="submission" date="2022-12" db="EMBL/GenBank/DDBJ databases">
        <title>Paraconexibacter alkalitolerans sp. nov. and Baekduia alba sp. nov., isolated from soil and emended description of the genera Paraconexibacter (Chun et al., 2020) and Baekduia (An et al., 2020).</title>
        <authorList>
            <person name="Vieira S."/>
            <person name="Huber K.J."/>
            <person name="Geppert A."/>
            <person name="Wolf J."/>
            <person name="Neumann-Schaal M."/>
            <person name="Muesken M."/>
            <person name="Overmann J."/>
        </authorList>
    </citation>
    <scope>NUCLEOTIDE SEQUENCE</scope>
    <source>
        <strain evidence="2">AEG42_29</strain>
    </source>
</reference>
<dbReference type="EMBL" id="CP114014">
    <property type="protein sequence ID" value="XAY08169.1"/>
    <property type="molecule type" value="Genomic_DNA"/>
</dbReference>
<dbReference type="KEGG" id="parq:DSM112329_05066"/>
<dbReference type="RefSeq" id="WP_354699352.1">
    <property type="nucleotide sequence ID" value="NZ_CP114014.1"/>
</dbReference>
<dbReference type="AlphaFoldDB" id="A0AAU7B2L5"/>
<keyword evidence="1" id="KW-0732">Signal</keyword>
<feature type="chain" id="PRO_5043526196" evidence="1">
    <location>
        <begin position="24"/>
        <end position="144"/>
    </location>
</feature>
<sequence length="144" mass="15340">MLRPLLLAVLAAVLLTGATAAWAATRTLDATAELKTTKRDGLRATQRGDLDARPFGKGRLVLRTFIQKGKVNATFTAVIGNSTVKGTAFGTVEIKKRIKYSGTARITGGSGRFKKAKARSLKFTGDGPLNGRSTRVTLSGRISY</sequence>
<gene>
    <name evidence="2" type="ORF">DSM112329_05066</name>
</gene>
<evidence type="ECO:0000256" key="1">
    <source>
        <dbReference type="SAM" id="SignalP"/>
    </source>
</evidence>
<feature type="signal peptide" evidence="1">
    <location>
        <begin position="1"/>
        <end position="23"/>
    </location>
</feature>
<evidence type="ECO:0000313" key="2">
    <source>
        <dbReference type="EMBL" id="XAY08169.1"/>
    </source>
</evidence>
<proteinExistence type="predicted"/>
<accession>A0AAU7B2L5</accession>
<protein>
    <submittedName>
        <fullName evidence="2">Uncharacterized protein</fullName>
    </submittedName>
</protein>
<organism evidence="2">
    <name type="scientific">Paraconexibacter sp. AEG42_29</name>
    <dbReference type="NCBI Taxonomy" id="2997339"/>
    <lineage>
        <taxon>Bacteria</taxon>
        <taxon>Bacillati</taxon>
        <taxon>Actinomycetota</taxon>
        <taxon>Thermoleophilia</taxon>
        <taxon>Solirubrobacterales</taxon>
        <taxon>Paraconexibacteraceae</taxon>
        <taxon>Paraconexibacter</taxon>
    </lineage>
</organism>